<dbReference type="SUPFAM" id="SSF53383">
    <property type="entry name" value="PLP-dependent transferases"/>
    <property type="match status" value="1"/>
</dbReference>
<name>X0RW77_9ZZZZ</name>
<keyword evidence="4" id="KW-0663">Pyridoxal phosphate</keyword>
<sequence>TDVLEDTIKKLLKNNTTPKFIYVVPTFQNPAGVVMPESRRKQLIDIANEYDLVIVEDDPYGKLRYDISHIKPIKAFDDEGRVIYMSTFSKILSPGFRLAWTVSSGELTRKMIICKQALDLCTNTFTQYIATEFTRRGSLDLHIMKICEMYKPKRDIMMNAMKKHFPSNHICYKPKGGMFAWVTLPEGIDTEIMFLDAIKEKVAYVHGKAFHVDGGGARSMRLNFSYASNDQIEEGMKRLANVIKHKLEKREVVL</sequence>
<dbReference type="Gene3D" id="3.40.640.10">
    <property type="entry name" value="Type I PLP-dependent aspartate aminotransferase-like (Major domain)"/>
    <property type="match status" value="1"/>
</dbReference>
<evidence type="ECO:0000256" key="4">
    <source>
        <dbReference type="ARBA" id="ARBA00022898"/>
    </source>
</evidence>
<dbReference type="GO" id="GO:0030170">
    <property type="term" value="F:pyridoxal phosphate binding"/>
    <property type="evidence" value="ECO:0007669"/>
    <property type="project" value="InterPro"/>
</dbReference>
<evidence type="ECO:0000256" key="3">
    <source>
        <dbReference type="ARBA" id="ARBA00022679"/>
    </source>
</evidence>
<dbReference type="GO" id="GO:1901605">
    <property type="term" value="P:alpha-amino acid metabolic process"/>
    <property type="evidence" value="ECO:0007669"/>
    <property type="project" value="TreeGrafter"/>
</dbReference>
<dbReference type="EMBL" id="BARS01001531">
    <property type="protein sequence ID" value="GAF73074.1"/>
    <property type="molecule type" value="Genomic_DNA"/>
</dbReference>
<dbReference type="InterPro" id="IPR004839">
    <property type="entry name" value="Aminotransferase_I/II_large"/>
</dbReference>
<evidence type="ECO:0000259" key="5">
    <source>
        <dbReference type="Pfam" id="PF00155"/>
    </source>
</evidence>
<comment type="cofactor">
    <cofactor evidence="1">
        <name>pyridoxal 5'-phosphate</name>
        <dbReference type="ChEBI" id="CHEBI:597326"/>
    </cofactor>
</comment>
<dbReference type="CDD" id="cd00609">
    <property type="entry name" value="AAT_like"/>
    <property type="match status" value="1"/>
</dbReference>
<dbReference type="InterPro" id="IPR050859">
    <property type="entry name" value="Class-I_PLP-dep_aminotransf"/>
</dbReference>
<dbReference type="InterPro" id="IPR015424">
    <property type="entry name" value="PyrdxlP-dep_Trfase"/>
</dbReference>
<evidence type="ECO:0000313" key="6">
    <source>
        <dbReference type="EMBL" id="GAF73074.1"/>
    </source>
</evidence>
<dbReference type="PANTHER" id="PTHR42790">
    <property type="entry name" value="AMINOTRANSFERASE"/>
    <property type="match status" value="1"/>
</dbReference>
<protein>
    <recommendedName>
        <fullName evidence="5">Aminotransferase class I/classII large domain-containing protein</fullName>
    </recommendedName>
</protein>
<evidence type="ECO:0000256" key="2">
    <source>
        <dbReference type="ARBA" id="ARBA00022576"/>
    </source>
</evidence>
<dbReference type="PANTHER" id="PTHR42790:SF19">
    <property type="entry name" value="KYNURENINE_ALPHA-AMINOADIPATE AMINOTRANSFERASE, MITOCHONDRIAL"/>
    <property type="match status" value="1"/>
</dbReference>
<comment type="caution">
    <text evidence="6">The sequence shown here is derived from an EMBL/GenBank/DDBJ whole genome shotgun (WGS) entry which is preliminary data.</text>
</comment>
<accession>X0RW77</accession>
<reference evidence="6" key="1">
    <citation type="journal article" date="2014" name="Front. Microbiol.">
        <title>High frequency of phylogenetically diverse reductive dehalogenase-homologous genes in deep subseafloor sedimentary metagenomes.</title>
        <authorList>
            <person name="Kawai M."/>
            <person name="Futagami T."/>
            <person name="Toyoda A."/>
            <person name="Takaki Y."/>
            <person name="Nishi S."/>
            <person name="Hori S."/>
            <person name="Arai W."/>
            <person name="Tsubouchi T."/>
            <person name="Morono Y."/>
            <person name="Uchiyama I."/>
            <person name="Ito T."/>
            <person name="Fujiyama A."/>
            <person name="Inagaki F."/>
            <person name="Takami H."/>
        </authorList>
    </citation>
    <scope>NUCLEOTIDE SEQUENCE</scope>
    <source>
        <strain evidence="6">Expedition CK06-06</strain>
    </source>
</reference>
<evidence type="ECO:0000256" key="1">
    <source>
        <dbReference type="ARBA" id="ARBA00001933"/>
    </source>
</evidence>
<feature type="domain" description="Aminotransferase class I/classII large" evidence="5">
    <location>
        <begin position="4"/>
        <end position="239"/>
    </location>
</feature>
<gene>
    <name evidence="6" type="ORF">S01H1_02963</name>
</gene>
<dbReference type="GO" id="GO:0008483">
    <property type="term" value="F:transaminase activity"/>
    <property type="evidence" value="ECO:0007669"/>
    <property type="project" value="UniProtKB-KW"/>
</dbReference>
<dbReference type="Gene3D" id="3.90.1150.10">
    <property type="entry name" value="Aspartate Aminotransferase, domain 1"/>
    <property type="match status" value="1"/>
</dbReference>
<dbReference type="InterPro" id="IPR015422">
    <property type="entry name" value="PyrdxlP-dep_Trfase_small"/>
</dbReference>
<feature type="non-terminal residue" evidence="6">
    <location>
        <position position="1"/>
    </location>
</feature>
<dbReference type="Pfam" id="PF00155">
    <property type="entry name" value="Aminotran_1_2"/>
    <property type="match status" value="1"/>
</dbReference>
<proteinExistence type="predicted"/>
<dbReference type="AlphaFoldDB" id="X0RW77"/>
<keyword evidence="2" id="KW-0032">Aminotransferase</keyword>
<keyword evidence="3" id="KW-0808">Transferase</keyword>
<organism evidence="6">
    <name type="scientific">marine sediment metagenome</name>
    <dbReference type="NCBI Taxonomy" id="412755"/>
    <lineage>
        <taxon>unclassified sequences</taxon>
        <taxon>metagenomes</taxon>
        <taxon>ecological metagenomes</taxon>
    </lineage>
</organism>
<dbReference type="InterPro" id="IPR015421">
    <property type="entry name" value="PyrdxlP-dep_Trfase_major"/>
</dbReference>